<evidence type="ECO:0000256" key="4">
    <source>
        <dbReference type="ARBA" id="ARBA00022801"/>
    </source>
</evidence>
<evidence type="ECO:0000259" key="7">
    <source>
        <dbReference type="Pfam" id="PF00933"/>
    </source>
</evidence>
<evidence type="ECO:0000256" key="1">
    <source>
        <dbReference type="ARBA" id="ARBA00001231"/>
    </source>
</evidence>
<feature type="region of interest" description="Disordered" evidence="6">
    <location>
        <begin position="573"/>
        <end position="593"/>
    </location>
</feature>
<dbReference type="Gene3D" id="3.40.50.1700">
    <property type="entry name" value="Glycoside hydrolase family 3 C-terminal domain"/>
    <property type="match status" value="1"/>
</dbReference>
<dbReference type="GO" id="GO:0009254">
    <property type="term" value="P:peptidoglycan turnover"/>
    <property type="evidence" value="ECO:0007669"/>
    <property type="project" value="TreeGrafter"/>
</dbReference>
<gene>
    <name evidence="8" type="ORF">GTW09_15555</name>
</gene>
<feature type="compositionally biased region" description="Basic and acidic residues" evidence="6">
    <location>
        <begin position="573"/>
        <end position="590"/>
    </location>
</feature>
<dbReference type="GO" id="GO:0004563">
    <property type="term" value="F:beta-N-acetylhexosaminidase activity"/>
    <property type="evidence" value="ECO:0007669"/>
    <property type="project" value="UniProtKB-EC"/>
</dbReference>
<dbReference type="Gene3D" id="3.20.20.300">
    <property type="entry name" value="Glycoside hydrolase, family 3, N-terminal domain"/>
    <property type="match status" value="1"/>
</dbReference>
<dbReference type="PANTHER" id="PTHR30480">
    <property type="entry name" value="BETA-HEXOSAMINIDASE-RELATED"/>
    <property type="match status" value="1"/>
</dbReference>
<dbReference type="InterPro" id="IPR050226">
    <property type="entry name" value="NagZ_Beta-hexosaminidase"/>
</dbReference>
<dbReference type="InterPro" id="IPR036962">
    <property type="entry name" value="Glyco_hydro_3_N_sf"/>
</dbReference>
<accession>A0A6L9MXQ4</accession>
<keyword evidence="5" id="KW-0326">Glycosidase</keyword>
<evidence type="ECO:0000256" key="2">
    <source>
        <dbReference type="ARBA" id="ARBA00005336"/>
    </source>
</evidence>
<dbReference type="GO" id="GO:0005975">
    <property type="term" value="P:carbohydrate metabolic process"/>
    <property type="evidence" value="ECO:0007669"/>
    <property type="project" value="InterPro"/>
</dbReference>
<organism evidence="8 9">
    <name type="scientific">Alteromonas hispanica</name>
    <dbReference type="NCBI Taxonomy" id="315421"/>
    <lineage>
        <taxon>Bacteria</taxon>
        <taxon>Pseudomonadati</taxon>
        <taxon>Pseudomonadota</taxon>
        <taxon>Gammaproteobacteria</taxon>
        <taxon>Alteromonadales</taxon>
        <taxon>Alteromonadaceae</taxon>
        <taxon>Alteromonas/Salinimonas group</taxon>
        <taxon>Alteromonas</taxon>
    </lineage>
</organism>
<dbReference type="Proteomes" id="UP000478837">
    <property type="component" value="Unassembled WGS sequence"/>
</dbReference>
<dbReference type="InterPro" id="IPR036881">
    <property type="entry name" value="Glyco_hydro_3_C_sf"/>
</dbReference>
<comment type="caution">
    <text evidence="8">The sequence shown here is derived from an EMBL/GenBank/DDBJ whole genome shotgun (WGS) entry which is preliminary data.</text>
</comment>
<evidence type="ECO:0000313" key="8">
    <source>
        <dbReference type="EMBL" id="NDW22938.1"/>
    </source>
</evidence>
<dbReference type="EC" id="3.2.1.52" evidence="3"/>
<proteinExistence type="inferred from homology"/>
<evidence type="ECO:0000256" key="3">
    <source>
        <dbReference type="ARBA" id="ARBA00012663"/>
    </source>
</evidence>
<dbReference type="PANTHER" id="PTHR30480:SF13">
    <property type="entry name" value="BETA-HEXOSAMINIDASE"/>
    <property type="match status" value="1"/>
</dbReference>
<evidence type="ECO:0000256" key="6">
    <source>
        <dbReference type="SAM" id="MobiDB-lite"/>
    </source>
</evidence>
<protein>
    <recommendedName>
        <fullName evidence="3">beta-N-acetylhexosaminidase</fullName>
        <ecNumber evidence="3">3.2.1.52</ecNumber>
    </recommendedName>
</protein>
<dbReference type="AlphaFoldDB" id="A0A6L9MXQ4"/>
<sequence>MIGQKLILDIRYFCEDNTPSKQCRKPVTAMPQSLLTLLSNQNIGGIILFSENIENASQLISLNYSLQAHMQKAGQSPLFIAIDQEGGRVARLPHSILPAFAGNLAIGASAHQHGNIFAKNVGEHIGKTLLPLGINTNFAPSIDINSEPKNPVINVRSFGENPVQTAELGEAFVSAMQKAGVLSAVKHFPGHGDTHVDSHSGLPRVDHTLKEAQSGDLLPFANIINSAMPPAMVMTAHIQYPALDDTTIRNKKGELQVVPATLSKRILTDTLRNSLRFNGLIITDALDMAGISQFFTEEDAVLRAFDAGADIALMPYTIRNGKDIEAFSAMIERIAIQTMESGEKVKDLKASYQRILRMKQHNQLARFVSKPKSWWLQEVGANREGLSEMGPDSHKPTQVAKSNSTLFIKGKQIEKALSEASVTVLFGKDKLPVNKSKWLALMPDAARCLAFEKALYDSRPDAEYACLPLTVLPNKALTKRLIAQTDLMVIGDITPLHANYELGGADQPSLLKQRANESDIKAFSIQAMQTAKSLSKPVVFAALRMPYSAKAAMEFADIGIATYDYAITISEDADRKDRPSNKEKNKETDTRISSQSLRTLIKVLVGKLEAKGQSPVTWK</sequence>
<comment type="catalytic activity">
    <reaction evidence="1">
        <text>Hydrolysis of terminal non-reducing N-acetyl-D-hexosamine residues in N-acetyl-beta-D-hexosaminides.</text>
        <dbReference type="EC" id="3.2.1.52"/>
    </reaction>
</comment>
<comment type="similarity">
    <text evidence="2">Belongs to the glycosyl hydrolase 3 family.</text>
</comment>
<evidence type="ECO:0000256" key="5">
    <source>
        <dbReference type="ARBA" id="ARBA00023295"/>
    </source>
</evidence>
<dbReference type="Pfam" id="PF00933">
    <property type="entry name" value="Glyco_hydro_3"/>
    <property type="match status" value="1"/>
</dbReference>
<keyword evidence="4" id="KW-0378">Hydrolase</keyword>
<name>A0A6L9MXQ4_9ALTE</name>
<evidence type="ECO:0000313" key="9">
    <source>
        <dbReference type="Proteomes" id="UP000478837"/>
    </source>
</evidence>
<dbReference type="SUPFAM" id="SSF51445">
    <property type="entry name" value="(Trans)glycosidases"/>
    <property type="match status" value="1"/>
</dbReference>
<feature type="domain" description="Glycoside hydrolase family 3 N-terminal" evidence="7">
    <location>
        <begin position="29"/>
        <end position="357"/>
    </location>
</feature>
<keyword evidence="9" id="KW-1185">Reference proteome</keyword>
<dbReference type="EMBL" id="JAAAWP010000012">
    <property type="protein sequence ID" value="NDW22938.1"/>
    <property type="molecule type" value="Genomic_DNA"/>
</dbReference>
<dbReference type="InterPro" id="IPR017853">
    <property type="entry name" value="GH"/>
</dbReference>
<reference evidence="8 9" key="1">
    <citation type="submission" date="2020-01" db="EMBL/GenBank/DDBJ databases">
        <title>Genomes of bacteria type strains.</title>
        <authorList>
            <person name="Chen J."/>
            <person name="Zhu S."/>
            <person name="Yang J."/>
        </authorList>
    </citation>
    <scope>NUCLEOTIDE SEQUENCE [LARGE SCALE GENOMIC DNA]</scope>
    <source>
        <strain evidence="8 9">LMG 22958</strain>
    </source>
</reference>
<dbReference type="InterPro" id="IPR001764">
    <property type="entry name" value="Glyco_hydro_3_N"/>
</dbReference>